<dbReference type="InterPro" id="IPR012340">
    <property type="entry name" value="NA-bd_OB-fold"/>
</dbReference>
<sequence length="117" mass="12967">PSPFDATAHPTAASEGTIVTFTVDRLAYSPSPPVVFAVVDFDAGGRLPIELTDVDADEVGIGLRVEATFRRLSTADGIHNYFWKARPIRRPEQPRQPRPPRPPEQPEQPEQPGQENR</sequence>
<evidence type="ECO:0000313" key="3">
    <source>
        <dbReference type="EMBL" id="MBS2548914.1"/>
    </source>
</evidence>
<gene>
    <name evidence="3" type="ORF">KGQ19_18780</name>
</gene>
<keyword evidence="4" id="KW-1185">Reference proteome</keyword>
<accession>A0ABS5KSA4</accession>
<proteinExistence type="predicted"/>
<evidence type="ECO:0000256" key="1">
    <source>
        <dbReference type="SAM" id="MobiDB-lite"/>
    </source>
</evidence>
<feature type="compositionally biased region" description="Low complexity" evidence="1">
    <location>
        <begin position="108"/>
        <end position="117"/>
    </location>
</feature>
<dbReference type="SUPFAM" id="SSF50249">
    <property type="entry name" value="Nucleic acid-binding proteins"/>
    <property type="match status" value="1"/>
</dbReference>
<dbReference type="RefSeq" id="WP_212010492.1">
    <property type="nucleotide sequence ID" value="NZ_JAAFYZ010000058.1"/>
</dbReference>
<feature type="domain" description="ChsH2 C-terminal OB-fold" evidence="2">
    <location>
        <begin position="12"/>
        <end position="70"/>
    </location>
</feature>
<name>A0ABS5KSA4_9ACTN</name>
<dbReference type="Proteomes" id="UP000730482">
    <property type="component" value="Unassembled WGS sequence"/>
</dbReference>
<feature type="compositionally biased region" description="Pro residues" evidence="1">
    <location>
        <begin position="96"/>
        <end position="106"/>
    </location>
</feature>
<feature type="region of interest" description="Disordered" evidence="1">
    <location>
        <begin position="84"/>
        <end position="117"/>
    </location>
</feature>
<organism evidence="3 4">
    <name type="scientific">Catenulispora pinistramenti</name>
    <dbReference type="NCBI Taxonomy" id="2705254"/>
    <lineage>
        <taxon>Bacteria</taxon>
        <taxon>Bacillati</taxon>
        <taxon>Actinomycetota</taxon>
        <taxon>Actinomycetes</taxon>
        <taxon>Catenulisporales</taxon>
        <taxon>Catenulisporaceae</taxon>
        <taxon>Catenulispora</taxon>
    </lineage>
</organism>
<dbReference type="Pfam" id="PF01796">
    <property type="entry name" value="OB_ChsH2_C"/>
    <property type="match status" value="1"/>
</dbReference>
<dbReference type="InterPro" id="IPR002878">
    <property type="entry name" value="ChsH2_C"/>
</dbReference>
<dbReference type="EMBL" id="JAAFYZ010000058">
    <property type="protein sequence ID" value="MBS2548914.1"/>
    <property type="molecule type" value="Genomic_DNA"/>
</dbReference>
<reference evidence="3 4" key="1">
    <citation type="submission" date="2020-02" db="EMBL/GenBank/DDBJ databases">
        <title>Acidophilic actinobacteria isolated from forest soil.</title>
        <authorList>
            <person name="Golinska P."/>
        </authorList>
    </citation>
    <scope>NUCLEOTIDE SEQUENCE [LARGE SCALE GENOMIC DNA]</scope>
    <source>
        <strain evidence="3 4">NL8</strain>
    </source>
</reference>
<protein>
    <submittedName>
        <fullName evidence="3">OB-fold domain-containing protein</fullName>
    </submittedName>
</protein>
<evidence type="ECO:0000259" key="2">
    <source>
        <dbReference type="Pfam" id="PF01796"/>
    </source>
</evidence>
<evidence type="ECO:0000313" key="4">
    <source>
        <dbReference type="Proteomes" id="UP000730482"/>
    </source>
</evidence>
<feature type="non-terminal residue" evidence="3">
    <location>
        <position position="1"/>
    </location>
</feature>
<comment type="caution">
    <text evidence="3">The sequence shown here is derived from an EMBL/GenBank/DDBJ whole genome shotgun (WGS) entry which is preliminary data.</text>
</comment>